<evidence type="ECO:0000256" key="2">
    <source>
        <dbReference type="SAM" id="Phobius"/>
    </source>
</evidence>
<feature type="transmembrane region" description="Helical" evidence="2">
    <location>
        <begin position="72"/>
        <end position="91"/>
    </location>
</feature>
<name>A0AAW1VGR8_9CUCU</name>
<organism evidence="3 4">
    <name type="scientific">Henosepilachna vigintioctopunctata</name>
    <dbReference type="NCBI Taxonomy" id="420089"/>
    <lineage>
        <taxon>Eukaryota</taxon>
        <taxon>Metazoa</taxon>
        <taxon>Ecdysozoa</taxon>
        <taxon>Arthropoda</taxon>
        <taxon>Hexapoda</taxon>
        <taxon>Insecta</taxon>
        <taxon>Pterygota</taxon>
        <taxon>Neoptera</taxon>
        <taxon>Endopterygota</taxon>
        <taxon>Coleoptera</taxon>
        <taxon>Polyphaga</taxon>
        <taxon>Cucujiformia</taxon>
        <taxon>Coccinelloidea</taxon>
        <taxon>Coccinellidae</taxon>
        <taxon>Epilachninae</taxon>
        <taxon>Epilachnini</taxon>
        <taxon>Henosepilachna</taxon>
    </lineage>
</organism>
<dbReference type="EMBL" id="JARQZJ010000133">
    <property type="protein sequence ID" value="KAK9892282.1"/>
    <property type="molecule type" value="Genomic_DNA"/>
</dbReference>
<keyword evidence="2" id="KW-0472">Membrane</keyword>
<gene>
    <name evidence="3" type="ORF">WA026_019089</name>
</gene>
<evidence type="ECO:0000313" key="4">
    <source>
        <dbReference type="Proteomes" id="UP001431783"/>
    </source>
</evidence>
<reference evidence="3 4" key="1">
    <citation type="submission" date="2023-03" db="EMBL/GenBank/DDBJ databases">
        <title>Genome insight into feeding habits of ladybird beetles.</title>
        <authorList>
            <person name="Li H.-S."/>
            <person name="Huang Y.-H."/>
            <person name="Pang H."/>
        </authorList>
    </citation>
    <scope>NUCLEOTIDE SEQUENCE [LARGE SCALE GENOMIC DNA]</scope>
    <source>
        <strain evidence="3">SYSU_2023b</strain>
        <tissue evidence="3">Whole body</tissue>
    </source>
</reference>
<keyword evidence="2" id="KW-1133">Transmembrane helix</keyword>
<sequence>MTDPAHINQSSNSKDRTHLGTEMKNMHHKELQTPGNPALPDSSCKPIHCQEARQRYRPPDLAGDPWQLKKTIFLIGLIVSLIIWAIVYGVVQNLNLV</sequence>
<dbReference type="Proteomes" id="UP001431783">
    <property type="component" value="Unassembled WGS sequence"/>
</dbReference>
<accession>A0AAW1VGR8</accession>
<evidence type="ECO:0000256" key="1">
    <source>
        <dbReference type="SAM" id="MobiDB-lite"/>
    </source>
</evidence>
<proteinExistence type="predicted"/>
<feature type="region of interest" description="Disordered" evidence="1">
    <location>
        <begin position="1"/>
        <end position="43"/>
    </location>
</feature>
<evidence type="ECO:0000313" key="3">
    <source>
        <dbReference type="EMBL" id="KAK9892282.1"/>
    </source>
</evidence>
<keyword evidence="4" id="KW-1185">Reference proteome</keyword>
<keyword evidence="2" id="KW-0812">Transmembrane</keyword>
<dbReference type="AlphaFoldDB" id="A0AAW1VGR8"/>
<comment type="caution">
    <text evidence="3">The sequence shown here is derived from an EMBL/GenBank/DDBJ whole genome shotgun (WGS) entry which is preliminary data.</text>
</comment>
<feature type="compositionally biased region" description="Basic and acidic residues" evidence="1">
    <location>
        <begin position="13"/>
        <end position="31"/>
    </location>
</feature>
<protein>
    <submittedName>
        <fullName evidence="3">Uncharacterized protein</fullName>
    </submittedName>
</protein>